<dbReference type="KEGG" id="scl:sce6825"/>
<dbReference type="SUPFAM" id="SSF55781">
    <property type="entry name" value="GAF domain-like"/>
    <property type="match status" value="1"/>
</dbReference>
<dbReference type="CDD" id="cd07041">
    <property type="entry name" value="STAS_RsbR_RsbS_like"/>
    <property type="match status" value="1"/>
</dbReference>
<dbReference type="InterPro" id="IPR003018">
    <property type="entry name" value="GAF"/>
</dbReference>
<dbReference type="Proteomes" id="UP000002139">
    <property type="component" value="Chromosome"/>
</dbReference>
<feature type="domain" description="Protein kinase" evidence="1">
    <location>
        <begin position="18"/>
        <end position="278"/>
    </location>
</feature>
<dbReference type="InterPro" id="IPR027417">
    <property type="entry name" value="P-loop_NTPase"/>
</dbReference>
<keyword evidence="3" id="KW-0418">Kinase</keyword>
<keyword evidence="3" id="KW-0808">Transferase</keyword>
<dbReference type="InterPro" id="IPR029016">
    <property type="entry name" value="GAF-like_dom_sf"/>
</dbReference>
<protein>
    <submittedName>
        <fullName evidence="3">Protein kinase</fullName>
        <ecNumber evidence="3">2.7.11.1</ecNumber>
    </submittedName>
</protein>
<evidence type="ECO:0000313" key="4">
    <source>
        <dbReference type="Proteomes" id="UP000002139"/>
    </source>
</evidence>
<dbReference type="eggNOG" id="COG1366">
    <property type="taxonomic scope" value="Bacteria"/>
</dbReference>
<dbReference type="Gene3D" id="3.40.50.300">
    <property type="entry name" value="P-loop containing nucleotide triphosphate hydrolases"/>
    <property type="match status" value="1"/>
</dbReference>
<dbReference type="InterPro" id="IPR036513">
    <property type="entry name" value="STAS_dom_sf"/>
</dbReference>
<dbReference type="InterPro" id="IPR011009">
    <property type="entry name" value="Kinase-like_dom_sf"/>
</dbReference>
<dbReference type="PANTHER" id="PTHR43642">
    <property type="entry name" value="HYBRID SIGNAL TRANSDUCTION HISTIDINE KINASE G"/>
    <property type="match status" value="1"/>
</dbReference>
<dbReference type="Gene3D" id="3.30.200.20">
    <property type="entry name" value="Phosphorylase Kinase, domain 1"/>
    <property type="match status" value="1"/>
</dbReference>
<keyword evidence="4" id="KW-1185">Reference proteome</keyword>
<proteinExistence type="predicted"/>
<dbReference type="PROSITE" id="PS50011">
    <property type="entry name" value="PROTEIN_KINASE_DOM"/>
    <property type="match status" value="1"/>
</dbReference>
<dbReference type="PROSITE" id="PS50801">
    <property type="entry name" value="STAS"/>
    <property type="match status" value="1"/>
</dbReference>
<dbReference type="Gene3D" id="1.10.510.10">
    <property type="entry name" value="Transferase(Phosphotransferase) domain 1"/>
    <property type="match status" value="1"/>
</dbReference>
<dbReference type="STRING" id="448385.sce6825"/>
<dbReference type="Gene3D" id="3.30.750.24">
    <property type="entry name" value="STAS domain"/>
    <property type="match status" value="1"/>
</dbReference>
<name>A9GTU1_SORC5</name>
<evidence type="ECO:0000259" key="2">
    <source>
        <dbReference type="PROSITE" id="PS50801"/>
    </source>
</evidence>
<dbReference type="SUPFAM" id="SSF52091">
    <property type="entry name" value="SpoIIaa-like"/>
    <property type="match status" value="1"/>
</dbReference>
<accession>A9GTU1</accession>
<dbReference type="eggNOG" id="COG0515">
    <property type="taxonomic scope" value="Bacteria"/>
</dbReference>
<dbReference type="CDD" id="cd14014">
    <property type="entry name" value="STKc_PknB_like"/>
    <property type="match status" value="1"/>
</dbReference>
<dbReference type="Pfam" id="PF00069">
    <property type="entry name" value="Pkinase"/>
    <property type="match status" value="1"/>
</dbReference>
<evidence type="ECO:0000313" key="3">
    <source>
        <dbReference type="EMBL" id="CAN96994.1"/>
    </source>
</evidence>
<dbReference type="BioCyc" id="SCEL448385:SCE_RS35005-MONOMER"/>
<dbReference type="SUPFAM" id="SSF56112">
    <property type="entry name" value="Protein kinase-like (PK-like)"/>
    <property type="match status" value="1"/>
</dbReference>
<dbReference type="InterPro" id="IPR053159">
    <property type="entry name" value="Hybrid_Histidine_Kinase"/>
</dbReference>
<dbReference type="Pfam" id="PF01590">
    <property type="entry name" value="GAF"/>
    <property type="match status" value="1"/>
</dbReference>
<feature type="domain" description="STAS" evidence="2">
    <location>
        <begin position="1571"/>
        <end position="1686"/>
    </location>
</feature>
<dbReference type="GO" id="GO:0005524">
    <property type="term" value="F:ATP binding"/>
    <property type="evidence" value="ECO:0007669"/>
    <property type="project" value="InterPro"/>
</dbReference>
<reference evidence="3 4" key="1">
    <citation type="journal article" date="2007" name="Nat. Biotechnol.">
        <title>Complete genome sequence of the myxobacterium Sorangium cellulosum.</title>
        <authorList>
            <person name="Schneiker S."/>
            <person name="Perlova O."/>
            <person name="Kaiser O."/>
            <person name="Gerth K."/>
            <person name="Alici A."/>
            <person name="Altmeyer M.O."/>
            <person name="Bartels D."/>
            <person name="Bekel T."/>
            <person name="Beyer S."/>
            <person name="Bode E."/>
            <person name="Bode H.B."/>
            <person name="Bolten C.J."/>
            <person name="Choudhuri J.V."/>
            <person name="Doss S."/>
            <person name="Elnakady Y.A."/>
            <person name="Frank B."/>
            <person name="Gaigalat L."/>
            <person name="Goesmann A."/>
            <person name="Groeger C."/>
            <person name="Gross F."/>
            <person name="Jelsbak L."/>
            <person name="Jelsbak L."/>
            <person name="Kalinowski J."/>
            <person name="Kegler C."/>
            <person name="Knauber T."/>
            <person name="Konietzny S."/>
            <person name="Kopp M."/>
            <person name="Krause L."/>
            <person name="Krug D."/>
            <person name="Linke B."/>
            <person name="Mahmud T."/>
            <person name="Martinez-Arias R."/>
            <person name="McHardy A.C."/>
            <person name="Merai M."/>
            <person name="Meyer F."/>
            <person name="Mormann S."/>
            <person name="Munoz-Dorado J."/>
            <person name="Perez J."/>
            <person name="Pradella S."/>
            <person name="Rachid S."/>
            <person name="Raddatz G."/>
            <person name="Rosenau F."/>
            <person name="Rueckert C."/>
            <person name="Sasse F."/>
            <person name="Scharfe M."/>
            <person name="Schuster S.C."/>
            <person name="Suen G."/>
            <person name="Treuner-Lange A."/>
            <person name="Velicer G.J."/>
            <person name="Vorholter F.-J."/>
            <person name="Weissman K.J."/>
            <person name="Welch R.D."/>
            <person name="Wenzel S.C."/>
            <person name="Whitworth D.E."/>
            <person name="Wilhelm S."/>
            <person name="Wittmann C."/>
            <person name="Bloecker H."/>
            <person name="Puehler A."/>
            <person name="Mueller R."/>
        </authorList>
    </citation>
    <scope>NUCLEOTIDE SEQUENCE [LARGE SCALE GENOMIC DNA]</scope>
    <source>
        <strain evidence="4">So ce56</strain>
    </source>
</reference>
<dbReference type="SMART" id="SM00220">
    <property type="entry name" value="S_TKc"/>
    <property type="match status" value="1"/>
</dbReference>
<dbReference type="HOGENOM" id="CLU_000445_34_2_7"/>
<dbReference type="EMBL" id="AM746676">
    <property type="protein sequence ID" value="CAN96994.1"/>
    <property type="molecule type" value="Genomic_DNA"/>
</dbReference>
<dbReference type="GO" id="GO:0004674">
    <property type="term" value="F:protein serine/threonine kinase activity"/>
    <property type="evidence" value="ECO:0007669"/>
    <property type="project" value="UniProtKB-EC"/>
</dbReference>
<dbReference type="InterPro" id="IPR041664">
    <property type="entry name" value="AAA_16"/>
</dbReference>
<dbReference type="InterPro" id="IPR000719">
    <property type="entry name" value="Prot_kinase_dom"/>
</dbReference>
<dbReference type="EC" id="2.7.11.1" evidence="3"/>
<gene>
    <name evidence="3" type="ordered locus">sce6825</name>
</gene>
<dbReference type="InterPro" id="IPR002645">
    <property type="entry name" value="STAS_dom"/>
</dbReference>
<dbReference type="Pfam" id="PF13191">
    <property type="entry name" value="AAA_16"/>
    <property type="match status" value="1"/>
</dbReference>
<organism evidence="3 4">
    <name type="scientific">Sorangium cellulosum (strain So ce56)</name>
    <name type="common">Polyangium cellulosum (strain So ce56)</name>
    <dbReference type="NCBI Taxonomy" id="448385"/>
    <lineage>
        <taxon>Bacteria</taxon>
        <taxon>Pseudomonadati</taxon>
        <taxon>Myxococcota</taxon>
        <taxon>Polyangia</taxon>
        <taxon>Polyangiales</taxon>
        <taxon>Polyangiaceae</taxon>
        <taxon>Sorangium</taxon>
    </lineage>
</organism>
<dbReference type="RefSeq" id="WP_012239433.1">
    <property type="nucleotide sequence ID" value="NC_010162.1"/>
</dbReference>
<dbReference type="eggNOG" id="COG3899">
    <property type="taxonomic scope" value="Bacteria"/>
</dbReference>
<dbReference type="SUPFAM" id="SSF52540">
    <property type="entry name" value="P-loop containing nucleoside triphosphate hydrolases"/>
    <property type="match status" value="1"/>
</dbReference>
<dbReference type="Gene3D" id="3.30.450.40">
    <property type="match status" value="1"/>
</dbReference>
<dbReference type="PANTHER" id="PTHR43642:SF1">
    <property type="entry name" value="HYBRID SIGNAL TRANSDUCTION HISTIDINE KINASE G"/>
    <property type="match status" value="1"/>
</dbReference>
<dbReference type="Pfam" id="PF01740">
    <property type="entry name" value="STAS"/>
    <property type="match status" value="1"/>
</dbReference>
<dbReference type="eggNOG" id="COG2203">
    <property type="taxonomic scope" value="Bacteria"/>
</dbReference>
<sequence>MQRTEALYNWSMIGIPGYTLTGLIHESAASTVYRGYRNEDRAPVAVKRLRNERPAPAEVARLRYEYAIAKELALPGVVHVLGIVKIGASLALIMEDAGGCTLHELIAARSLTLEDALRIAISIASTLESIHRSGAVHMDIKPQNIIVEPSTWNARIMDFGSATRLSQEAQRPRSPAAFEGTLAYMSPEQTGRMNRVIDLRTDLYSLGVTLYEMVTGKLPFPTKDLLELVHCHIARLPPPPARVSPDVPRSVSDIVMKLLAKSPDDRYQGAYGLRMDLAECLTQLEAASAIEPFALGRHDYVDALRIPQKAYGREAELAVLEGAWRRVSQGASELLLVSGHAGIGKSLLVGEIQKSIAQGKGYIVAGKFDQINRSVPYAAVAHVFRELVRAFLTEPAEALALWKERIANAVGQNGQHLVDLVPELELLLGPQPGVEPLGPTEAQARFHLAFRKFCSAIPAQEHPLVVFLDDLQWADPASLKLLEQLLTEPEIKHFLVIGAYRRNEVDESHLFSITLGELRKAGVAVGDIDLKPLELPVVTRLLADTLSCDPERAEPLARHVMSKTHGNPFFMNQFMRALHAEKLVSFDPARREWTWDLPRIQRMKVTDNVVDFMAGRLLELDGSEQRTLTLAACIGYRFDLKTLARVADRPRREVAGELSAALREGLILAVGADSRFFDAALGGAMTGEADEPELALDAAYRFLHDRVQQAAYRLLDGPRKQEIHLQIGRLLLADSDPGGMEGEVFEVATHMNLGMPRITDPEERVALARLNLEAGRRAKAGAAYEAAASYFEAGTSALGPRRWDERHELTFALTTGLAECLCLTGHFDAGERLFDALLEHARSPLDGAQVRNLRMSFHLMRGDLSAVVRCGLEALALLGVDIPAAAEEQRALLGRELEAMQAHLASRPISALLGLPTVADPEKQTILRLLADLTQPASALGLPVLGPLTLIMQINLAVECGTSSTTAYACVLYAALLIDGVFEPRTTDDRYKEAYQFARVGIELNERIPNQRITCMLLMTFACILHFFEPLRDTVKLLARSRQAGLESGDLAYASYCCIHMISASLSLGDDLGAVAGEIEQDLALMRKTNDKLTTLILTCARQVVANLTGGTAGTHTLSDSTFDEAAFASTVSVPELSYVAAWYHTQKVQLAYLHGDHGAARALMAAAEKMTAGCVNNFWATELVFYSCLILAASCDGAPVSEKERLVAALSAHREKLARWAELCPKSYAHKHLLAEAEIARISGGDRHAVAQLYDRAIEGAEEAGFTRDQALASELAGKFHHANGLTRSARAHLTDAHHGYMQWGATAKADRLAAEAPQLVQKVALTSAPPGMLEHARAAVQTTSTTRLSTSVLDVEAVIRAAQAIAGEVVLESVVSRLLDIAIQNAGAKKGVLVLERDHQLMIEASITVDPSAVSVGLLLPVEGSAEVPASIVQYVARTMQPVVLADASHEPRFAADAYVAANNPRSILCLAMVHQGRTNGVLYLENNTATNVFTPARLELSKLLLAQAATAVENAVLYANLHRRTESLRLAEEQLRVEFSARERSEHARAELQEEIIRVQSARLAELSTPIIPITDRIMVMPLIGMMDRQRAEQVLCTALQGVESSGAEVVIIDITGVRTVDGDVASTLMNAAVALRLLGAQAVITGIRPDVAQTLIRLQIDLGAVVTQGTLQSGIAYALQRVGGRGALLGARAR</sequence>
<dbReference type="SMART" id="SM00065">
    <property type="entry name" value="GAF"/>
    <property type="match status" value="1"/>
</dbReference>
<evidence type="ECO:0000259" key="1">
    <source>
        <dbReference type="PROSITE" id="PS50011"/>
    </source>
</evidence>